<reference evidence="8 9" key="1">
    <citation type="submission" date="2018-11" db="EMBL/GenBank/DDBJ databases">
        <title>Genome sequence of strain 7197.</title>
        <authorList>
            <person name="Gao J."/>
            <person name="Sun J."/>
        </authorList>
    </citation>
    <scope>NUCLEOTIDE SEQUENCE [LARGE SCALE GENOMIC DNA]</scope>
    <source>
        <strain evidence="8 9">7197</strain>
    </source>
</reference>
<dbReference type="InterPro" id="IPR017583">
    <property type="entry name" value="Tagatose/fructose_Pkinase"/>
</dbReference>
<proteinExistence type="inferred from homology"/>
<dbReference type="FunFam" id="3.40.1190.20:FF:000001">
    <property type="entry name" value="Phosphofructokinase"/>
    <property type="match status" value="1"/>
</dbReference>
<evidence type="ECO:0000256" key="4">
    <source>
        <dbReference type="ARBA" id="ARBA00022777"/>
    </source>
</evidence>
<keyword evidence="6" id="KW-0423">Lactose metabolism</keyword>
<keyword evidence="2 6" id="KW-0808">Transferase</keyword>
<evidence type="ECO:0000313" key="8">
    <source>
        <dbReference type="EMBL" id="RQW08386.1"/>
    </source>
</evidence>
<dbReference type="GO" id="GO:0005829">
    <property type="term" value="C:cytosol"/>
    <property type="evidence" value="ECO:0007669"/>
    <property type="project" value="TreeGrafter"/>
</dbReference>
<dbReference type="PANTHER" id="PTHR46566">
    <property type="entry name" value="1-PHOSPHOFRUCTOKINASE-RELATED"/>
    <property type="match status" value="1"/>
</dbReference>
<dbReference type="Proteomes" id="UP000282529">
    <property type="component" value="Unassembled WGS sequence"/>
</dbReference>
<dbReference type="EC" id="2.7.1.144" evidence="6"/>
<dbReference type="UniPathway" id="UPA00704">
    <property type="reaction ID" value="UER00715"/>
</dbReference>
<dbReference type="GO" id="GO:0003872">
    <property type="term" value="F:6-phosphofructokinase activity"/>
    <property type="evidence" value="ECO:0007669"/>
    <property type="project" value="TreeGrafter"/>
</dbReference>
<keyword evidence="3 6" id="KW-0547">Nucleotide-binding</keyword>
<comment type="catalytic activity">
    <reaction evidence="6">
        <text>D-tagatofuranose 6-phosphate + ATP = D-tagatofuranose 1,6-bisphosphate + ADP + H(+)</text>
        <dbReference type="Rhea" id="RHEA:12420"/>
        <dbReference type="ChEBI" id="CHEBI:15378"/>
        <dbReference type="ChEBI" id="CHEBI:30616"/>
        <dbReference type="ChEBI" id="CHEBI:58694"/>
        <dbReference type="ChEBI" id="CHEBI:58695"/>
        <dbReference type="ChEBI" id="CHEBI:456216"/>
        <dbReference type="EC" id="2.7.1.144"/>
    </reaction>
</comment>
<dbReference type="InterPro" id="IPR011611">
    <property type="entry name" value="PfkB_dom"/>
</dbReference>
<dbReference type="PIRSF" id="PIRSF000535">
    <property type="entry name" value="1PFK/6PFK/LacC"/>
    <property type="match status" value="1"/>
</dbReference>
<dbReference type="InterPro" id="IPR002173">
    <property type="entry name" value="Carboh/pur_kinase_PfkB_CS"/>
</dbReference>
<dbReference type="AlphaFoldDB" id="A0A3N9PT23"/>
<dbReference type="PROSITE" id="PS00584">
    <property type="entry name" value="PFKB_KINASES_2"/>
    <property type="match status" value="1"/>
</dbReference>
<evidence type="ECO:0000256" key="3">
    <source>
        <dbReference type="ARBA" id="ARBA00022741"/>
    </source>
</evidence>
<comment type="similarity">
    <text evidence="1">Belongs to the carbohydrate kinase pfkB family.</text>
</comment>
<comment type="similarity">
    <text evidence="6">Belongs to the carbohydrate kinase PfkB family. LacC subfamily.</text>
</comment>
<keyword evidence="4 8" id="KW-0418">Kinase</keyword>
<dbReference type="GO" id="GO:0009024">
    <property type="term" value="F:tagatose-6-phosphate kinase activity"/>
    <property type="evidence" value="ECO:0007669"/>
    <property type="project" value="UniProtKB-EC"/>
</dbReference>
<feature type="domain" description="Carbohydrate kinase PfkB" evidence="7">
    <location>
        <begin position="23"/>
        <end position="287"/>
    </location>
</feature>
<keyword evidence="9" id="KW-1185">Reference proteome</keyword>
<dbReference type="InterPro" id="IPR029056">
    <property type="entry name" value="Ribokinase-like"/>
</dbReference>
<accession>A0A3N9PT23</accession>
<dbReference type="OrthoDB" id="9801219at2"/>
<evidence type="ECO:0000259" key="7">
    <source>
        <dbReference type="Pfam" id="PF00294"/>
    </source>
</evidence>
<dbReference type="Gene3D" id="3.40.1190.20">
    <property type="match status" value="1"/>
</dbReference>
<evidence type="ECO:0000313" key="9">
    <source>
        <dbReference type="Proteomes" id="UP000282529"/>
    </source>
</evidence>
<dbReference type="GO" id="GO:2001059">
    <property type="term" value="P:D-tagatose 6-phosphate catabolic process"/>
    <property type="evidence" value="ECO:0007669"/>
    <property type="project" value="UniProtKB-UniPathway"/>
</dbReference>
<evidence type="ECO:0000256" key="6">
    <source>
        <dbReference type="PIRNR" id="PIRNR000535"/>
    </source>
</evidence>
<evidence type="ECO:0000256" key="5">
    <source>
        <dbReference type="ARBA" id="ARBA00022840"/>
    </source>
</evidence>
<protein>
    <recommendedName>
        <fullName evidence="6">Tagatose-6-phosphate kinase</fullName>
        <ecNumber evidence="6">2.7.1.144</ecNumber>
    </recommendedName>
</protein>
<sequence length="308" mass="33061">MIVTLTVNPSVDASTGIHEVVPDHKLRCREATYKPGGGGVNVSRAIHRLGGEALALYTSGGLHGQLIHQMLEEEGVAHQPIPIQGQTRENLIVLEESTGQQFRFDMPGPTFNEEDRQRCLDQLNKLTAKPDYLVLSGSLPPGCPTDFYARIIKSVKDWNCRVIVDTSGEALQLAADAGVYLLKPNARELEELTGMTLTGDDDLKAAAKRLIAEGRTEAVIVSLGAKGAFMISKEGTEHISAPKVPVASVVGAGDSLVAGVVYRLEQGGSLTEAARFGIAAGAAAVMNPERELCKREDTERLFKSMTQD</sequence>
<dbReference type="RefSeq" id="WP_124697755.1">
    <property type="nucleotide sequence ID" value="NZ_JBHUFE010000012.1"/>
</dbReference>
<dbReference type="SUPFAM" id="SSF53613">
    <property type="entry name" value="Ribokinase-like"/>
    <property type="match status" value="1"/>
</dbReference>
<dbReference type="CDD" id="cd01164">
    <property type="entry name" value="FruK_PfkB_like"/>
    <property type="match status" value="1"/>
</dbReference>
<dbReference type="PROSITE" id="PS00583">
    <property type="entry name" value="PFKB_KINASES_1"/>
    <property type="match status" value="1"/>
</dbReference>
<dbReference type="GO" id="GO:0005988">
    <property type="term" value="P:lactose metabolic process"/>
    <property type="evidence" value="ECO:0007669"/>
    <property type="project" value="UniProtKB-KW"/>
</dbReference>
<dbReference type="Pfam" id="PF00294">
    <property type="entry name" value="PfkB"/>
    <property type="match status" value="1"/>
</dbReference>
<comment type="pathway">
    <text evidence="6">Carbohydrate metabolism; D-tagatose 6-phosphate degradation; D-glyceraldehyde 3-phosphate and glycerone phosphate from D-tagatose 6-phosphate: step 1/2.</text>
</comment>
<evidence type="ECO:0000256" key="1">
    <source>
        <dbReference type="ARBA" id="ARBA00005380"/>
    </source>
</evidence>
<keyword evidence="5 6" id="KW-0067">ATP-binding</keyword>
<name>A0A3N9PT23_9BACL</name>
<dbReference type="EMBL" id="RQPI01000021">
    <property type="protein sequence ID" value="RQW08386.1"/>
    <property type="molecule type" value="Genomic_DNA"/>
</dbReference>
<dbReference type="NCBIfam" id="TIGR03168">
    <property type="entry name" value="1-PFK"/>
    <property type="match status" value="1"/>
</dbReference>
<organism evidence="8 9">
    <name type="scientific">Paenibacillus rhizophilus</name>
    <dbReference type="NCBI Taxonomy" id="1850366"/>
    <lineage>
        <taxon>Bacteria</taxon>
        <taxon>Bacillati</taxon>
        <taxon>Bacillota</taxon>
        <taxon>Bacilli</taxon>
        <taxon>Bacillales</taxon>
        <taxon>Paenibacillaceae</taxon>
        <taxon>Paenibacillus</taxon>
    </lineage>
</organism>
<dbReference type="PANTHER" id="PTHR46566:SF2">
    <property type="entry name" value="ATP-DEPENDENT 6-PHOSPHOFRUCTOKINASE ISOZYME 2"/>
    <property type="match status" value="1"/>
</dbReference>
<gene>
    <name evidence="8" type="ORF">EH198_22525</name>
</gene>
<dbReference type="GO" id="GO:0005524">
    <property type="term" value="F:ATP binding"/>
    <property type="evidence" value="ECO:0007669"/>
    <property type="project" value="UniProtKB-KW"/>
</dbReference>
<evidence type="ECO:0000256" key="2">
    <source>
        <dbReference type="ARBA" id="ARBA00022679"/>
    </source>
</evidence>
<comment type="caution">
    <text evidence="8">The sequence shown here is derived from an EMBL/GenBank/DDBJ whole genome shotgun (WGS) entry which is preliminary data.</text>
</comment>